<proteinExistence type="predicted"/>
<gene>
    <name evidence="2" type="ORF">PZE19_04775</name>
</gene>
<evidence type="ECO:0000313" key="2">
    <source>
        <dbReference type="EMBL" id="MDG3003072.1"/>
    </source>
</evidence>
<feature type="compositionally biased region" description="Low complexity" evidence="1">
    <location>
        <begin position="351"/>
        <end position="364"/>
    </location>
</feature>
<comment type="caution">
    <text evidence="2">The sequence shown here is derived from an EMBL/GenBank/DDBJ whole genome shotgun (WGS) entry which is preliminary data.</text>
</comment>
<dbReference type="Gene3D" id="3.90.550.10">
    <property type="entry name" value="Spore Coat Polysaccharide Biosynthesis Protein SpsA, Chain A"/>
    <property type="match status" value="1"/>
</dbReference>
<evidence type="ECO:0000313" key="3">
    <source>
        <dbReference type="Proteomes" id="UP001216907"/>
    </source>
</evidence>
<protein>
    <submittedName>
        <fullName evidence="2">Glycosyl transferase</fullName>
    </submittedName>
</protein>
<dbReference type="EMBL" id="JARRAG010000001">
    <property type="protein sequence ID" value="MDG3003072.1"/>
    <property type="molecule type" value="Genomic_DNA"/>
</dbReference>
<sequence length="399" mass="45639">MHVFTSITANYLPKAASLAHSVKRVHPEATFHLVLSDDMPDCPSRITEAFDSIINIRDLPIPNLSRFIFRHRIVELCTAVKGAAFQHIADVHGAERIYYFDPDIIVSNRLDDLERALDADSVLLTPHSIEPETEPTAMVDNEHTCLRHGIYNLGFLAVRMDRNGRRFIDWWADRLSRWCYDEVPSGLFTDQRWIDLAPAIFDGIKILRDPQYNVSTWNLSHRRATGRSPYDIAINGRPLVFYHFSGFDSGAQLMMLDRYGSHSPVLYDFREWYIDQCERHGQSTVGKIPCRYTRYASGAKVEDAHRLTYRQRDDLMTYFPDPFDDSAPENSYRHWYRTYSETPPALPVVDAAAESAPEPSSEPAGATNLRRVIRAHAPEPAVKAYRSVRAAIKRLAKAD</sequence>
<keyword evidence="2" id="KW-0808">Transferase</keyword>
<dbReference type="SUPFAM" id="SSF53448">
    <property type="entry name" value="Nucleotide-diphospho-sugar transferases"/>
    <property type="match status" value="1"/>
</dbReference>
<reference evidence="2 3" key="1">
    <citation type="submission" date="2023-03" db="EMBL/GenBank/DDBJ databases">
        <title>Paludisphaera mucosa sp. nov. a novel planctomycete from northern fen.</title>
        <authorList>
            <person name="Ivanova A."/>
        </authorList>
    </citation>
    <scope>NUCLEOTIDE SEQUENCE [LARGE SCALE GENOMIC DNA]</scope>
    <source>
        <strain evidence="2 3">Pla2</strain>
    </source>
</reference>
<accession>A0ABT6F657</accession>
<dbReference type="InterPro" id="IPR029044">
    <property type="entry name" value="Nucleotide-diphossugar_trans"/>
</dbReference>
<organism evidence="2 3">
    <name type="scientific">Paludisphaera mucosa</name>
    <dbReference type="NCBI Taxonomy" id="3030827"/>
    <lineage>
        <taxon>Bacteria</taxon>
        <taxon>Pseudomonadati</taxon>
        <taxon>Planctomycetota</taxon>
        <taxon>Planctomycetia</taxon>
        <taxon>Isosphaerales</taxon>
        <taxon>Isosphaeraceae</taxon>
        <taxon>Paludisphaera</taxon>
    </lineage>
</organism>
<evidence type="ECO:0000256" key="1">
    <source>
        <dbReference type="SAM" id="MobiDB-lite"/>
    </source>
</evidence>
<dbReference type="GO" id="GO:0016740">
    <property type="term" value="F:transferase activity"/>
    <property type="evidence" value="ECO:0007669"/>
    <property type="project" value="UniProtKB-KW"/>
</dbReference>
<dbReference type="RefSeq" id="WP_277859429.1">
    <property type="nucleotide sequence ID" value="NZ_JARRAG010000001.1"/>
</dbReference>
<feature type="region of interest" description="Disordered" evidence="1">
    <location>
        <begin position="350"/>
        <end position="369"/>
    </location>
</feature>
<dbReference type="Proteomes" id="UP001216907">
    <property type="component" value="Unassembled WGS sequence"/>
</dbReference>
<name>A0ABT6F657_9BACT</name>
<keyword evidence="3" id="KW-1185">Reference proteome</keyword>